<feature type="domain" description="Periplasmic binding protein/LacI sugar binding" evidence="5">
    <location>
        <begin position="46"/>
        <end position="301"/>
    </location>
</feature>
<protein>
    <submittedName>
        <fullName evidence="6">TMAO reductase system periplasmic protein TorT</fullName>
    </submittedName>
</protein>
<evidence type="ECO:0000259" key="5">
    <source>
        <dbReference type="Pfam" id="PF00532"/>
    </source>
</evidence>
<organism evidence="6 7">
    <name type="scientific">Vibrio metoecus</name>
    <dbReference type="NCBI Taxonomy" id="1481663"/>
    <lineage>
        <taxon>Bacteria</taxon>
        <taxon>Pseudomonadati</taxon>
        <taxon>Pseudomonadota</taxon>
        <taxon>Gammaproteobacteria</taxon>
        <taxon>Vibrionales</taxon>
        <taxon>Vibrionaceae</taxon>
        <taxon>Vibrio</taxon>
    </lineage>
</organism>
<dbReference type="EMBL" id="NMSH01000001">
    <property type="protein sequence ID" value="PAR22919.1"/>
    <property type="molecule type" value="Genomic_DNA"/>
</dbReference>
<comment type="similarity">
    <text evidence="2">Belongs to the bacterial solute-binding protein 2 family.</text>
</comment>
<dbReference type="Gene3D" id="3.40.50.2300">
    <property type="match status" value="2"/>
</dbReference>
<dbReference type="InterPro" id="IPR028082">
    <property type="entry name" value="Peripla_BP_I"/>
</dbReference>
<dbReference type="GO" id="GO:0030313">
    <property type="term" value="C:cell envelope"/>
    <property type="evidence" value="ECO:0007669"/>
    <property type="project" value="UniProtKB-SubCell"/>
</dbReference>
<accession>A0A271VYS1</accession>
<dbReference type="OrthoDB" id="9773673at2"/>
<dbReference type="Pfam" id="PF00532">
    <property type="entry name" value="Peripla_BP_1"/>
    <property type="match status" value="1"/>
</dbReference>
<keyword evidence="4" id="KW-0472">Membrane</keyword>
<reference evidence="7" key="1">
    <citation type="submission" date="2017-07" db="EMBL/GenBank/DDBJ databases">
        <authorList>
            <person name="Boucher Y."/>
            <person name="Orata F.D."/>
        </authorList>
    </citation>
    <scope>NUCLEOTIDE SEQUENCE [LARGE SCALE GENOMIC DNA]</scope>
    <source>
        <strain evidence="7">OYP9E10</strain>
    </source>
</reference>
<dbReference type="InterPro" id="IPR001761">
    <property type="entry name" value="Peripla_BP/Lac1_sug-bd_dom"/>
</dbReference>
<sequence>MTDWAILCSVYSGSPTNNLMLNLRLYSFSLISAFLLLCPLPVAAAEKLCALYPHLKDSYWLSVNYGMVEEARKLNLDLRVMEAGGYPNHDKQQQQIALCVRWGADAILLGTVSPELYQHDLARYTRSVPVFATVNQLLLDEKQQKHLKGEVGVDWYWMGFYAGEYLARKHPKGSGEVNIVALPGPASSGGTQPVMQGLQDAIRDSDVRIIQTLWADNDKELQRNLIQQVLEQHKIRYLVGSAVAIEAAISELRTLNQSEQIGLIATYLSHGVYRGLLRGRVEFAPTDQMVEQGRLSVRQAATFLRAQPYTKQQAPKIEALTPTHLEKKIIADSLSPSEYRPVFHVKAVE</sequence>
<dbReference type="NCBIfam" id="NF008185">
    <property type="entry name" value="PRK10936.1"/>
    <property type="match status" value="1"/>
</dbReference>
<evidence type="ECO:0000313" key="7">
    <source>
        <dbReference type="Proteomes" id="UP000216173"/>
    </source>
</evidence>
<evidence type="ECO:0000256" key="4">
    <source>
        <dbReference type="SAM" id="Phobius"/>
    </source>
</evidence>
<comment type="caution">
    <text evidence="6">The sequence shown here is derived from an EMBL/GenBank/DDBJ whole genome shotgun (WGS) entry which is preliminary data.</text>
</comment>
<dbReference type="Proteomes" id="UP000216173">
    <property type="component" value="Unassembled WGS sequence"/>
</dbReference>
<name>A0A271VYS1_VIBMT</name>
<keyword evidence="4" id="KW-1133">Transmembrane helix</keyword>
<feature type="transmembrane region" description="Helical" evidence="4">
    <location>
        <begin position="25"/>
        <end position="45"/>
    </location>
</feature>
<gene>
    <name evidence="6" type="primary">torT</name>
    <name evidence="6" type="ORF">CGU03_00020</name>
</gene>
<dbReference type="AlphaFoldDB" id="A0A271VYS1"/>
<evidence type="ECO:0000313" key="6">
    <source>
        <dbReference type="EMBL" id="PAR22919.1"/>
    </source>
</evidence>
<proteinExistence type="inferred from homology"/>
<keyword evidence="3" id="KW-0732">Signal</keyword>
<dbReference type="PANTHER" id="PTHR46847">
    <property type="entry name" value="D-ALLOSE-BINDING PERIPLASMIC PROTEIN-RELATED"/>
    <property type="match status" value="1"/>
</dbReference>
<dbReference type="SUPFAM" id="SSF53822">
    <property type="entry name" value="Periplasmic binding protein-like I"/>
    <property type="match status" value="1"/>
</dbReference>
<dbReference type="InterPro" id="IPR014301">
    <property type="entry name" value="TMAO_TorT"/>
</dbReference>
<evidence type="ECO:0000256" key="3">
    <source>
        <dbReference type="ARBA" id="ARBA00022729"/>
    </source>
</evidence>
<evidence type="ECO:0000256" key="1">
    <source>
        <dbReference type="ARBA" id="ARBA00004196"/>
    </source>
</evidence>
<dbReference type="NCBIfam" id="TIGR02955">
    <property type="entry name" value="TMAO_TorT"/>
    <property type="match status" value="1"/>
</dbReference>
<keyword evidence="4" id="KW-0812">Transmembrane</keyword>
<dbReference type="PANTHER" id="PTHR46847:SF1">
    <property type="entry name" value="D-ALLOSE-BINDING PERIPLASMIC PROTEIN-RELATED"/>
    <property type="match status" value="1"/>
</dbReference>
<comment type="subcellular location">
    <subcellularLocation>
        <location evidence="1">Cell envelope</location>
    </subcellularLocation>
</comment>
<dbReference type="CDD" id="cd06306">
    <property type="entry name" value="PBP1_TorT-like"/>
    <property type="match status" value="1"/>
</dbReference>
<evidence type="ECO:0000256" key="2">
    <source>
        <dbReference type="ARBA" id="ARBA00007639"/>
    </source>
</evidence>